<dbReference type="STRING" id="98765.A0A2R6S5K2"/>
<keyword evidence="3" id="KW-1185">Reference proteome</keyword>
<name>A0A2R6S5K2_9APHY</name>
<dbReference type="AlphaFoldDB" id="A0A2R6S5K2"/>
<evidence type="ECO:0000313" key="3">
    <source>
        <dbReference type="Proteomes" id="UP000186601"/>
    </source>
</evidence>
<dbReference type="PANTHER" id="PTHR12975">
    <property type="entry name" value="TRANSPORT PROTEIN TRAPP"/>
    <property type="match status" value="1"/>
</dbReference>
<comment type="caution">
    <text evidence="2">The sequence shown here is derived from an EMBL/GenBank/DDBJ whole genome shotgun (WGS) entry which is preliminary data.</text>
</comment>
<evidence type="ECO:0000256" key="1">
    <source>
        <dbReference type="SAM" id="MobiDB-lite"/>
    </source>
</evidence>
<feature type="compositionally biased region" description="Low complexity" evidence="1">
    <location>
        <begin position="181"/>
        <end position="197"/>
    </location>
</feature>
<reference evidence="2 3" key="1">
    <citation type="submission" date="2018-02" db="EMBL/GenBank/DDBJ databases">
        <title>Genome sequence of the basidiomycete white-rot fungus Phlebia centrifuga.</title>
        <authorList>
            <person name="Granchi Z."/>
            <person name="Peng M."/>
            <person name="de Vries R.P."/>
            <person name="Hilden K."/>
            <person name="Makela M.R."/>
            <person name="Grigoriev I."/>
            <person name="Riley R."/>
        </authorList>
    </citation>
    <scope>NUCLEOTIDE SEQUENCE [LARGE SCALE GENOMIC DNA]</scope>
    <source>
        <strain evidence="2 3">FBCC195</strain>
    </source>
</reference>
<accession>A0A2R6S5K2</accession>
<dbReference type="GO" id="GO:1990072">
    <property type="term" value="C:TRAPPIII protein complex"/>
    <property type="evidence" value="ECO:0007669"/>
    <property type="project" value="TreeGrafter"/>
</dbReference>
<evidence type="ECO:0000313" key="2">
    <source>
        <dbReference type="EMBL" id="PSS37571.1"/>
    </source>
</evidence>
<dbReference type="OrthoDB" id="203724at2759"/>
<sequence length="604" mass="67067">MDWIGARVATRCARWVDMVESDATSGQDDISWDDKTPWWDEVKRCVESDHVPNRVEGWNHPVAIVYAVSTLAVNPLQALQALHARTVDFPPWVDSTCLRYSLVVHPSNSPLSKPIAESLINAIKKQYGLHSYLLPLTLPTSPPPHPVPVPAPVRRLPPISSMVNSPMPPTQTPNILPVTTPSPNSGEEPEQSQSQPEDGSTLLLAESDIQQIGRFVREFTTMSLLPWMEKCVIDWNEIDILPLLLSPSPALSLHALTAVNSLQSLSAETPAFAQMRALVYAVRWDVGIDTRDFLGSALEGDRWLVQAAGAAEEPPSALLLGHAASLSARKQSRRRASLWYLYAADRLEKAGIVSPKVINPGRLLYITGDTEGAVRHFLGLLQGSSTDPIQPQANGLGLTNGDEYSDNRIPSAGTDGVYMEDFRVALKHFKTTEEERWASANLALRVSFCQVRQTRVRLPGDAIEGDPESWQHLEENWASFWRPQGKERLEQSGKAAVNGTLLQTLEIRFIHGGSIEAFWIDLVLRNPFNVEVTMTNLTALIKDTGCEDPQSSYDYIETEVVDELTLNSKETRTMLKASVTRHYRYNLRFSLSSTCYRITGDTGT</sequence>
<dbReference type="PANTHER" id="PTHR12975:SF6">
    <property type="entry name" value="TRAFFICKING PROTEIN PARTICLE COMPLEX SUBUNIT 8"/>
    <property type="match status" value="1"/>
</dbReference>
<organism evidence="2 3">
    <name type="scientific">Hermanssonia centrifuga</name>
    <dbReference type="NCBI Taxonomy" id="98765"/>
    <lineage>
        <taxon>Eukaryota</taxon>
        <taxon>Fungi</taxon>
        <taxon>Dikarya</taxon>
        <taxon>Basidiomycota</taxon>
        <taxon>Agaricomycotina</taxon>
        <taxon>Agaricomycetes</taxon>
        <taxon>Polyporales</taxon>
        <taxon>Meruliaceae</taxon>
        <taxon>Hermanssonia</taxon>
    </lineage>
</organism>
<dbReference type="Proteomes" id="UP000186601">
    <property type="component" value="Unassembled WGS sequence"/>
</dbReference>
<gene>
    <name evidence="2" type="ORF">PHLCEN_2v587</name>
</gene>
<dbReference type="InterPro" id="IPR024420">
    <property type="entry name" value="TRAPP_III_complex_Trs85"/>
</dbReference>
<protein>
    <submittedName>
        <fullName evidence="2">Uncharacterized protein</fullName>
    </submittedName>
</protein>
<dbReference type="Pfam" id="PF12739">
    <property type="entry name" value="TRAPPC-Trs85"/>
    <property type="match status" value="1"/>
</dbReference>
<proteinExistence type="predicted"/>
<dbReference type="EMBL" id="MLYV02000035">
    <property type="protein sequence ID" value="PSS37571.1"/>
    <property type="molecule type" value="Genomic_DNA"/>
</dbReference>
<feature type="region of interest" description="Disordered" evidence="1">
    <location>
        <begin position="160"/>
        <end position="199"/>
    </location>
</feature>